<gene>
    <name evidence="8" type="primary">cd63</name>
</gene>
<evidence type="ECO:0000256" key="6">
    <source>
        <dbReference type="PIRSR" id="PIRSR002419-1"/>
    </source>
</evidence>
<evidence type="ECO:0000256" key="7">
    <source>
        <dbReference type="RuleBase" id="RU361218"/>
    </source>
</evidence>
<keyword evidence="6" id="KW-1015">Disulfide bond</keyword>
<dbReference type="AlphaFoldDB" id="A0A674NH24"/>
<dbReference type="PRINTS" id="PR00259">
    <property type="entry name" value="TMFOUR"/>
</dbReference>
<evidence type="ECO:0000256" key="5">
    <source>
        <dbReference type="ARBA" id="ARBA00023136"/>
    </source>
</evidence>
<evidence type="ECO:0000256" key="4">
    <source>
        <dbReference type="ARBA" id="ARBA00022989"/>
    </source>
</evidence>
<dbReference type="PANTHER" id="PTHR19282">
    <property type="entry name" value="TETRASPANIN"/>
    <property type="match status" value="1"/>
</dbReference>
<dbReference type="PIRSF" id="PIRSF002419">
    <property type="entry name" value="Tetraspanin"/>
    <property type="match status" value="1"/>
</dbReference>
<feature type="transmembrane region" description="Helical" evidence="7">
    <location>
        <begin position="32"/>
        <end position="57"/>
    </location>
</feature>
<evidence type="ECO:0000313" key="9">
    <source>
        <dbReference type="Proteomes" id="UP000005226"/>
    </source>
</evidence>
<proteinExistence type="inferred from homology"/>
<reference evidence="8" key="2">
    <citation type="submission" date="2025-08" db="UniProtKB">
        <authorList>
            <consortium name="Ensembl"/>
        </authorList>
    </citation>
    <scope>IDENTIFICATION</scope>
</reference>
<dbReference type="InterPro" id="IPR018499">
    <property type="entry name" value="Tetraspanin/Peripherin"/>
</dbReference>
<dbReference type="GO" id="GO:0005886">
    <property type="term" value="C:plasma membrane"/>
    <property type="evidence" value="ECO:0007669"/>
    <property type="project" value="TreeGrafter"/>
</dbReference>
<dbReference type="InterPro" id="IPR000301">
    <property type="entry name" value="Tetraspanin_animals"/>
</dbReference>
<feature type="disulfide bond" evidence="6">
    <location>
        <begin position="144"/>
        <end position="175"/>
    </location>
</feature>
<protein>
    <recommendedName>
        <fullName evidence="7">Tetraspanin</fullName>
    </recommendedName>
</protein>
<dbReference type="PANTHER" id="PTHR19282:SF456">
    <property type="entry name" value="CD63 MOLECULE"/>
    <property type="match status" value="1"/>
</dbReference>
<reference evidence="8" key="3">
    <citation type="submission" date="2025-09" db="UniProtKB">
        <authorList>
            <consortium name="Ensembl"/>
        </authorList>
    </citation>
    <scope>IDENTIFICATION</scope>
</reference>
<dbReference type="GO" id="GO:1900746">
    <property type="term" value="P:regulation of vascular endothelial growth factor signaling pathway"/>
    <property type="evidence" value="ECO:0007669"/>
    <property type="project" value="TreeGrafter"/>
</dbReference>
<name>A0A674NH24_TAKRU</name>
<keyword evidence="3 7" id="KW-0812">Transmembrane</keyword>
<feature type="transmembrane region" description="Helical" evidence="7">
    <location>
        <begin position="203"/>
        <end position="228"/>
    </location>
</feature>
<evidence type="ECO:0000256" key="2">
    <source>
        <dbReference type="ARBA" id="ARBA00006840"/>
    </source>
</evidence>
<reference evidence="8 9" key="1">
    <citation type="journal article" date="2011" name="Genome Biol. Evol.">
        <title>Integration of the genetic map and genome assembly of fugu facilitates insights into distinct features of genome evolution in teleosts and mammals.</title>
        <authorList>
            <person name="Kai W."/>
            <person name="Kikuchi K."/>
            <person name="Tohari S."/>
            <person name="Chew A.K."/>
            <person name="Tay A."/>
            <person name="Fujiwara A."/>
            <person name="Hosoya S."/>
            <person name="Suetake H."/>
            <person name="Naruse K."/>
            <person name="Brenner S."/>
            <person name="Suzuki Y."/>
            <person name="Venkatesh B."/>
        </authorList>
    </citation>
    <scope>NUCLEOTIDE SEQUENCE [LARGE SCALE GENOMIC DNA]</scope>
</reference>
<dbReference type="Gene3D" id="1.10.1450.10">
    <property type="entry name" value="Tetraspanin"/>
    <property type="match status" value="1"/>
</dbReference>
<dbReference type="GeneTree" id="ENSGT00940000156832"/>
<keyword evidence="5 7" id="KW-0472">Membrane</keyword>
<dbReference type="SUPFAM" id="SSF48652">
    <property type="entry name" value="Tetraspanin"/>
    <property type="match status" value="1"/>
</dbReference>
<accession>A0A674NH24</accession>
<dbReference type="InterPro" id="IPR018503">
    <property type="entry name" value="Tetraspanin_CS"/>
</dbReference>
<feature type="transmembrane region" description="Helical" evidence="7">
    <location>
        <begin position="69"/>
        <end position="94"/>
    </location>
</feature>
<feature type="transmembrane region" description="Helical" evidence="7">
    <location>
        <begin position="101"/>
        <end position="125"/>
    </location>
</feature>
<dbReference type="PROSITE" id="PS00421">
    <property type="entry name" value="TM4_1"/>
    <property type="match status" value="1"/>
</dbReference>
<dbReference type="Proteomes" id="UP000005226">
    <property type="component" value="Chromosome 3"/>
</dbReference>
<keyword evidence="9" id="KW-1185">Reference proteome</keyword>
<keyword evidence="4 7" id="KW-1133">Transmembrane helix</keyword>
<dbReference type="InterPro" id="IPR008952">
    <property type="entry name" value="Tetraspanin_EC2_sf"/>
</dbReference>
<comment type="subcellular location">
    <subcellularLocation>
        <location evidence="1 7">Membrane</location>
        <topology evidence="1 7">Multi-pass membrane protein</topology>
    </subcellularLocation>
</comment>
<organism evidence="8 9">
    <name type="scientific">Takifugu rubripes</name>
    <name type="common">Japanese pufferfish</name>
    <name type="synonym">Fugu rubripes</name>
    <dbReference type="NCBI Taxonomy" id="31033"/>
    <lineage>
        <taxon>Eukaryota</taxon>
        <taxon>Metazoa</taxon>
        <taxon>Chordata</taxon>
        <taxon>Craniata</taxon>
        <taxon>Vertebrata</taxon>
        <taxon>Euteleostomi</taxon>
        <taxon>Actinopterygii</taxon>
        <taxon>Neopterygii</taxon>
        <taxon>Teleostei</taxon>
        <taxon>Neoteleostei</taxon>
        <taxon>Acanthomorphata</taxon>
        <taxon>Eupercaria</taxon>
        <taxon>Tetraodontiformes</taxon>
        <taxon>Tetradontoidea</taxon>
        <taxon>Tetraodontidae</taxon>
        <taxon>Takifugu</taxon>
    </lineage>
</organism>
<comment type="similarity">
    <text evidence="2 7">Belongs to the tetraspanin (TM4SF) family.</text>
</comment>
<evidence type="ECO:0000256" key="1">
    <source>
        <dbReference type="ARBA" id="ARBA00004141"/>
    </source>
</evidence>
<evidence type="ECO:0000313" key="8">
    <source>
        <dbReference type="Ensembl" id="ENSTRUP00000072904.1"/>
    </source>
</evidence>
<sequence>MVWNQLCVGSCAEHANLTPRERQNRPLTCIDVVFILFPLPLCGVALIVVGVLAQFALHNTYRIKDASASGVPIVIIGVGVVIFFIAFFGCCGAWKENYCMITTFAILLALVIIVEIAAAIAGYVFRNKVRSAFHQGRRAPTLKCCGMNSSSDWRTFADDGNSVPDSCCITVAKGCGKNKMSDPSAVYQKGCHDVIVDLLKSNIQWVIVAALVIAFLQLMGLVFACLLMRGIRSGYDVM</sequence>
<dbReference type="Pfam" id="PF00335">
    <property type="entry name" value="Tetraspanin"/>
    <property type="match status" value="1"/>
</dbReference>
<evidence type="ECO:0000256" key="3">
    <source>
        <dbReference type="ARBA" id="ARBA00022692"/>
    </source>
</evidence>
<dbReference type="Ensembl" id="ENSTRUT00000092007.1">
    <property type="protein sequence ID" value="ENSTRUP00000072904.1"/>
    <property type="gene ID" value="ENSTRUG00000032325.1"/>
</dbReference>